<accession>A0A1S8HXD6</accession>
<protein>
    <recommendedName>
        <fullName evidence="1">Membrane protein NfeD2 N-terminal transmembrane domain-containing protein</fullName>
    </recommendedName>
</protein>
<evidence type="ECO:0000313" key="3">
    <source>
        <dbReference type="Proteomes" id="UP000191171"/>
    </source>
</evidence>
<evidence type="ECO:0000259" key="1">
    <source>
        <dbReference type="Pfam" id="PF25842"/>
    </source>
</evidence>
<sequence>MIDVEMEGGVYMIGGIALETIYWYTLLICAGLAVLLIIFGDVFDFDGPLDPMLIIPWLTFTSLFGFLGERLTDQSSLFLFIASGGISIVLVFLLNFYILMPMKHAESTMSSSEKTLEGQVAVVITPIPVRGMGEIQLKSVTGSISRPACFYSPQEQTAERGTKVLIIEIKERICYVMPYESMIKA</sequence>
<dbReference type="Gene3D" id="2.40.50.140">
    <property type="entry name" value="Nucleic acid-binding proteins"/>
    <property type="match status" value="1"/>
</dbReference>
<gene>
    <name evidence="2" type="ORF">B1P95_07055</name>
</gene>
<dbReference type="InterPro" id="IPR058653">
    <property type="entry name" value="NfeD2_TM"/>
</dbReference>
<comment type="caution">
    <text evidence="2">The sequence shown here is derived from an EMBL/GenBank/DDBJ whole genome shotgun (WGS) entry which is preliminary data.</text>
</comment>
<organism evidence="2 3">
    <name type="scientific">Enterococcus faecium</name>
    <name type="common">Streptococcus faecium</name>
    <dbReference type="NCBI Taxonomy" id="1352"/>
    <lineage>
        <taxon>Bacteria</taxon>
        <taxon>Bacillati</taxon>
        <taxon>Bacillota</taxon>
        <taxon>Bacilli</taxon>
        <taxon>Lactobacillales</taxon>
        <taxon>Enterococcaceae</taxon>
        <taxon>Enterococcus</taxon>
    </lineage>
</organism>
<dbReference type="Proteomes" id="UP000191171">
    <property type="component" value="Unassembled WGS sequence"/>
</dbReference>
<evidence type="ECO:0000313" key="2">
    <source>
        <dbReference type="EMBL" id="OOL82801.1"/>
    </source>
</evidence>
<proteinExistence type="predicted"/>
<dbReference type="Pfam" id="PF25842">
    <property type="entry name" value="NfeD_TM"/>
    <property type="match status" value="1"/>
</dbReference>
<dbReference type="AlphaFoldDB" id="A0A1S8HXD6"/>
<name>A0A1S8HXD6_ENTFC</name>
<reference evidence="2 3" key="1">
    <citation type="submission" date="2017-02" db="EMBL/GenBank/DDBJ databases">
        <title>Clonality and virulence of isolates of VRE in Hematopoietic Stem Cell Transplanted (HSCT) patients.</title>
        <authorList>
            <person name="Marchi A.P."/>
            <person name="Martins R.C."/>
            <person name="Marie S.K."/>
            <person name="Levin A.S."/>
            <person name="Costa S.F."/>
        </authorList>
    </citation>
    <scope>NUCLEOTIDE SEQUENCE [LARGE SCALE GENOMIC DNA]</scope>
    <source>
        <strain evidence="2 3">LIM1759</strain>
    </source>
</reference>
<dbReference type="EMBL" id="MVGJ01000033">
    <property type="protein sequence ID" value="OOL82801.1"/>
    <property type="molecule type" value="Genomic_DNA"/>
</dbReference>
<feature type="domain" description="Membrane protein NfeD2 N-terminal transmembrane" evidence="1">
    <location>
        <begin position="17"/>
        <end position="107"/>
    </location>
</feature>
<dbReference type="InterPro" id="IPR012340">
    <property type="entry name" value="NA-bd_OB-fold"/>
</dbReference>